<evidence type="ECO:0000313" key="2">
    <source>
        <dbReference type="EMBL" id="MCF7567043.1"/>
    </source>
</evidence>
<gene>
    <name evidence="2" type="ORF">L3X37_01520</name>
</gene>
<evidence type="ECO:0000256" key="1">
    <source>
        <dbReference type="SAM" id="SignalP"/>
    </source>
</evidence>
<feature type="chain" id="PRO_5042001334" description="Alpha-galactosidase" evidence="1">
    <location>
        <begin position="23"/>
        <end position="685"/>
    </location>
</feature>
<dbReference type="InterPro" id="IPR017853">
    <property type="entry name" value="GH"/>
</dbReference>
<evidence type="ECO:0008006" key="4">
    <source>
        <dbReference type="Google" id="ProtNLM"/>
    </source>
</evidence>
<sequence length="685" mass="78672">MKHINYLSVCVLLLLTIACVQKQNSFPKHETINLDQASVIIDDKQAIISTGRITRIYELTSKGLHTIALKNSDGKNITKYSESDTKCDWEISNLSTAHLKSVSSKISNDENFTGEHIQVIFDFEYPLENMLLRYEIWVYPNASGLRSQIKLKRLTNLDEKLNTNNVLDGFTESLEIPIANNTFIKAFGYYNDTQHRNKKETPILKEQILSQADSIIDWSNGLQLQNNNGGIIFVKESHKCVNQQGIATGAFHILNERIKVSGLGATYEDLKDNAFISCWANWIVTYNGNEEAGITALKEFDRQRYPLDKSKDMYIMANTWGSGGRKDVPGSGGDHQKASREAYVMGELEVQSELGIDVQQIDDGWQGVDYNSWTAVDEITTKDDKYKVYPEGWKNVKNSAEKKSIKLGLWAAWKIPLEDLKRNYNEGGFLYYKLDFAVLDTKPKFDGLITKARDFILYTGNKVRINWDVTENEPRIGYYFGREYGNIYLENRKPYFPENVVYTPYLVLRDAWQVAKYVNLNKFQVTVQNKDMINKNLSDAYLHSHAYCFAITMMGSPIFFQQTQFYEQQAIEELKPLIAIYKKHRDKMYDGIVEPIGDIPNNKNWTGFQNHSDTSGFLTIFREINNQEATKALSLSYLNGKVLEITNLLNNQKKKVRVNEKGEIDFEINTPGDFLFYAYKIITTK</sequence>
<comment type="caution">
    <text evidence="2">The sequence shown here is derived from an EMBL/GenBank/DDBJ whole genome shotgun (WGS) entry which is preliminary data.</text>
</comment>
<proteinExistence type="predicted"/>
<reference evidence="2" key="1">
    <citation type="submission" date="2022-01" db="EMBL/GenBank/DDBJ databases">
        <title>Draft genome sequence of Sabulilitoribacter arenilitoris KCTC 52401.</title>
        <authorList>
            <person name="Oh J.-S."/>
        </authorList>
    </citation>
    <scope>NUCLEOTIDE SEQUENCE</scope>
    <source>
        <strain evidence="2">HMF6543</strain>
    </source>
</reference>
<protein>
    <recommendedName>
        <fullName evidence="4">Alpha-galactosidase</fullName>
    </recommendedName>
</protein>
<dbReference type="PROSITE" id="PS51257">
    <property type="entry name" value="PROKAR_LIPOPROTEIN"/>
    <property type="match status" value="1"/>
</dbReference>
<feature type="signal peptide" evidence="1">
    <location>
        <begin position="1"/>
        <end position="22"/>
    </location>
</feature>
<dbReference type="InterPro" id="IPR013785">
    <property type="entry name" value="Aldolase_TIM"/>
</dbReference>
<dbReference type="EMBL" id="JAKKDU010000002">
    <property type="protein sequence ID" value="MCF7567043.1"/>
    <property type="molecule type" value="Genomic_DNA"/>
</dbReference>
<keyword evidence="1" id="KW-0732">Signal</keyword>
<dbReference type="SUPFAM" id="SSF51445">
    <property type="entry name" value="(Trans)glycosidases"/>
    <property type="match status" value="1"/>
</dbReference>
<evidence type="ECO:0000313" key="3">
    <source>
        <dbReference type="Proteomes" id="UP001199795"/>
    </source>
</evidence>
<dbReference type="AlphaFoldDB" id="A0AAE3EKN6"/>
<accession>A0AAE3EKN6</accession>
<dbReference type="Proteomes" id="UP001199795">
    <property type="component" value="Unassembled WGS sequence"/>
</dbReference>
<organism evidence="2 3">
    <name type="scientific">Wocania arenilitoris</name>
    <dbReference type="NCBI Taxonomy" id="2044858"/>
    <lineage>
        <taxon>Bacteria</taxon>
        <taxon>Pseudomonadati</taxon>
        <taxon>Bacteroidota</taxon>
        <taxon>Flavobacteriia</taxon>
        <taxon>Flavobacteriales</taxon>
        <taxon>Flavobacteriaceae</taxon>
        <taxon>Wocania</taxon>
    </lineage>
</organism>
<dbReference type="RefSeq" id="WP_237238408.1">
    <property type="nucleotide sequence ID" value="NZ_JAKKDU010000002.1"/>
</dbReference>
<dbReference type="Gene3D" id="3.20.20.70">
    <property type="entry name" value="Aldolase class I"/>
    <property type="match status" value="1"/>
</dbReference>
<name>A0AAE3EKN6_9FLAO</name>
<keyword evidence="3" id="KW-1185">Reference proteome</keyword>